<proteinExistence type="predicted"/>
<comment type="caution">
    <text evidence="1">The sequence shown here is derived from an EMBL/GenBank/DDBJ whole genome shotgun (WGS) entry which is preliminary data.</text>
</comment>
<sequence length="83" mass="9324">MIQATMADMRKSVDFFQTDQVISIINGRKKQEIGYFVPNTLKTDFLKFLNELEKSKRLKNAKRAAEAQMLDPIGDGSAGDGIE</sequence>
<organism evidence="1 2">
    <name type="scientific">Candidatus Thiodubiliella endoseptemdiera</name>
    <dbReference type="NCBI Taxonomy" id="2738886"/>
    <lineage>
        <taxon>Bacteria</taxon>
        <taxon>Pseudomonadati</taxon>
        <taxon>Pseudomonadota</taxon>
        <taxon>Gammaproteobacteria</taxon>
        <taxon>Candidatus Pseudothioglobaceae</taxon>
        <taxon>Candidatus Thiodubiliella</taxon>
    </lineage>
</organism>
<evidence type="ECO:0000313" key="1">
    <source>
        <dbReference type="EMBL" id="NYT27303.1"/>
    </source>
</evidence>
<accession>A0A853F071</accession>
<dbReference type="AlphaFoldDB" id="A0A853F071"/>
<dbReference type="RefSeq" id="WP_369152844.1">
    <property type="nucleotide sequence ID" value="NZ_OZ156463.1"/>
</dbReference>
<protein>
    <submittedName>
        <fullName evidence="1">Uncharacterized protein</fullName>
    </submittedName>
</protein>
<dbReference type="Proteomes" id="UP000568751">
    <property type="component" value="Unassembled WGS sequence"/>
</dbReference>
<gene>
    <name evidence="1" type="ORF">H0A76_05055</name>
</gene>
<evidence type="ECO:0000313" key="2">
    <source>
        <dbReference type="Proteomes" id="UP000568751"/>
    </source>
</evidence>
<dbReference type="EMBL" id="JACCHT010000001">
    <property type="protein sequence ID" value="NYT27303.1"/>
    <property type="molecule type" value="Genomic_DNA"/>
</dbReference>
<name>A0A853F071_9GAMM</name>
<reference evidence="1 2" key="1">
    <citation type="submission" date="2020-05" db="EMBL/GenBank/DDBJ databases">
        <title>Horizontal transmission and recombination maintain forever young bacterial symbiont genomes.</title>
        <authorList>
            <person name="Russell S.L."/>
            <person name="Pepper-Tunick E."/>
            <person name="Svedberg J."/>
            <person name="Byrne A."/>
            <person name="Ruelas Castillo J."/>
            <person name="Vollmers C."/>
            <person name="Beinart R.A."/>
            <person name="Corbett-Detig R."/>
        </authorList>
    </citation>
    <scope>NUCLEOTIDE SEQUENCE [LARGE SCALE GENOMIC DNA]</scope>
    <source>
        <strain evidence="1">455</strain>
    </source>
</reference>